<dbReference type="RefSeq" id="WP_161869750.1">
    <property type="nucleotide sequence ID" value="NZ_MAEI02000001.1"/>
</dbReference>
<keyword evidence="5" id="KW-0808">Transferase</keyword>
<evidence type="ECO:0000256" key="3">
    <source>
        <dbReference type="ARBA" id="ARBA00022490"/>
    </source>
</evidence>
<evidence type="ECO:0000256" key="7">
    <source>
        <dbReference type="ARBA" id="ARBA00022777"/>
    </source>
</evidence>
<comment type="caution">
    <text evidence="9">The sequence shown here is derived from an EMBL/GenBank/DDBJ whole genome shotgun (WGS) entry which is preliminary data.</text>
</comment>
<dbReference type="InterPro" id="IPR036662">
    <property type="entry name" value="PTS_EIIA_man-typ_sf"/>
</dbReference>
<keyword evidence="7" id="KW-0418">Kinase</keyword>
<dbReference type="PANTHER" id="PTHR33799:SF1">
    <property type="entry name" value="PTS SYSTEM MANNOSE-SPECIFIC EIIAB COMPONENT-RELATED"/>
    <property type="match status" value="1"/>
</dbReference>
<evidence type="ECO:0000256" key="5">
    <source>
        <dbReference type="ARBA" id="ARBA00022679"/>
    </source>
</evidence>
<accession>A0ABV0EXQ5</accession>
<dbReference type="InterPro" id="IPR051471">
    <property type="entry name" value="Bacterial_PTS_sugar_comp"/>
</dbReference>
<evidence type="ECO:0000256" key="6">
    <source>
        <dbReference type="ARBA" id="ARBA00022683"/>
    </source>
</evidence>
<dbReference type="Gene3D" id="3.40.50.510">
    <property type="entry name" value="Phosphotransferase system, mannose-type IIA component"/>
    <property type="match status" value="1"/>
</dbReference>
<evidence type="ECO:0000256" key="1">
    <source>
        <dbReference type="ARBA" id="ARBA00004496"/>
    </source>
</evidence>
<dbReference type="InterPro" id="IPR033887">
    <property type="entry name" value="PTS_IIA_man"/>
</dbReference>
<evidence type="ECO:0000313" key="10">
    <source>
        <dbReference type="Proteomes" id="UP001429357"/>
    </source>
</evidence>
<name>A0ABV0EXQ5_9ENTE</name>
<protein>
    <submittedName>
        <fullName evidence="9">PTS system, fructoselysine/glucoselysine-specific IIA component</fullName>
    </submittedName>
</protein>
<dbReference type="PROSITE" id="PS51096">
    <property type="entry name" value="PTS_EIIA_TYPE_4"/>
    <property type="match status" value="1"/>
</dbReference>
<dbReference type="PANTHER" id="PTHR33799">
    <property type="entry name" value="PTS PERMEASE-RELATED-RELATED"/>
    <property type="match status" value="1"/>
</dbReference>
<reference evidence="9 10" key="2">
    <citation type="submission" date="2024-02" db="EMBL/GenBank/DDBJ databases">
        <title>The Genome Sequence of Enterococcus diestrammenae JM9A.</title>
        <authorList>
            <person name="Earl A."/>
            <person name="Manson A."/>
            <person name="Gilmore M."/>
            <person name="Sanders J."/>
            <person name="Shea T."/>
            <person name="Howe W."/>
            <person name="Livny J."/>
            <person name="Cuomo C."/>
            <person name="Neafsey D."/>
            <person name="Birren B."/>
        </authorList>
    </citation>
    <scope>NUCLEOTIDE SEQUENCE [LARGE SCALE GENOMIC DNA]</scope>
    <source>
        <strain evidence="9 10">JM9A</strain>
    </source>
</reference>
<sequence>MNKIILASHGELAKGMQNTIEMITGDKGRIHALCMTPDKDPSFILDETQKIIDRMGQNDQLFMFSDFPGGSVNTALTKFITSENIHLISGMNAAMLLEFVMSNVEDASQSIVQSVEVGKNAMQEVKFKKIIEEDIWED</sequence>
<dbReference type="Proteomes" id="UP001429357">
    <property type="component" value="Unassembled WGS sequence"/>
</dbReference>
<evidence type="ECO:0000259" key="8">
    <source>
        <dbReference type="PROSITE" id="PS51096"/>
    </source>
</evidence>
<comment type="subcellular location">
    <subcellularLocation>
        <location evidence="1">Cytoplasm</location>
    </subcellularLocation>
</comment>
<dbReference type="EMBL" id="MAEI02000001">
    <property type="protein sequence ID" value="MEO1780583.1"/>
    <property type="molecule type" value="Genomic_DNA"/>
</dbReference>
<organism evidence="9 10">
    <name type="scientific">Enterococcus diestrammenae</name>
    <dbReference type="NCBI Taxonomy" id="1155073"/>
    <lineage>
        <taxon>Bacteria</taxon>
        <taxon>Bacillati</taxon>
        <taxon>Bacillota</taxon>
        <taxon>Bacilli</taxon>
        <taxon>Lactobacillales</taxon>
        <taxon>Enterococcaceae</taxon>
        <taxon>Enterococcus</taxon>
    </lineage>
</organism>
<keyword evidence="4" id="KW-0762">Sugar transport</keyword>
<dbReference type="InterPro" id="IPR004701">
    <property type="entry name" value="PTS_EIIA_man-typ"/>
</dbReference>
<feature type="domain" description="PTS EIIA type-4" evidence="8">
    <location>
        <begin position="1"/>
        <end position="122"/>
    </location>
</feature>
<evidence type="ECO:0000256" key="2">
    <source>
        <dbReference type="ARBA" id="ARBA00022448"/>
    </source>
</evidence>
<keyword evidence="10" id="KW-1185">Reference proteome</keyword>
<proteinExistence type="predicted"/>
<dbReference type="Pfam" id="PF03610">
    <property type="entry name" value="EIIA-man"/>
    <property type="match status" value="1"/>
</dbReference>
<keyword evidence="2" id="KW-0813">Transport</keyword>
<gene>
    <name evidence="9" type="ORF">BAU18_000122</name>
</gene>
<evidence type="ECO:0000256" key="4">
    <source>
        <dbReference type="ARBA" id="ARBA00022597"/>
    </source>
</evidence>
<evidence type="ECO:0000313" key="9">
    <source>
        <dbReference type="EMBL" id="MEO1780583.1"/>
    </source>
</evidence>
<dbReference type="SUPFAM" id="SSF53062">
    <property type="entry name" value="PTS system fructose IIA component-like"/>
    <property type="match status" value="1"/>
</dbReference>
<reference evidence="10" key="1">
    <citation type="submission" date="2016-06" db="EMBL/GenBank/DDBJ databases">
        <title>Four novel species of enterococci isolated from chicken manure.</title>
        <authorList>
            <person name="Van Tyne D."/>
        </authorList>
    </citation>
    <scope>NUCLEOTIDE SEQUENCE [LARGE SCALE GENOMIC DNA]</scope>
    <source>
        <strain evidence="10">JM9A</strain>
    </source>
</reference>
<dbReference type="CDD" id="cd00006">
    <property type="entry name" value="PTS_IIA_man"/>
    <property type="match status" value="1"/>
</dbReference>
<keyword evidence="3" id="KW-0963">Cytoplasm</keyword>
<keyword evidence="6" id="KW-0598">Phosphotransferase system</keyword>